<dbReference type="InterPro" id="IPR019271">
    <property type="entry name" value="DUF2284_metal-binding"/>
</dbReference>
<evidence type="ECO:0000313" key="1">
    <source>
        <dbReference type="EMBL" id="MBU5438447.1"/>
    </source>
</evidence>
<protein>
    <submittedName>
        <fullName evidence="1">DUF2284 domain-containing protein</fullName>
    </submittedName>
</protein>
<reference evidence="1 2" key="1">
    <citation type="submission" date="2021-06" db="EMBL/GenBank/DDBJ databases">
        <authorList>
            <person name="Sun Q."/>
            <person name="Li D."/>
        </authorList>
    </citation>
    <scope>NUCLEOTIDE SEQUENCE [LARGE SCALE GENOMIC DNA]</scope>
    <source>
        <strain evidence="1 2">MSJ-40</strain>
    </source>
</reference>
<keyword evidence="2" id="KW-1185">Reference proteome</keyword>
<evidence type="ECO:0000313" key="2">
    <source>
        <dbReference type="Proteomes" id="UP000749471"/>
    </source>
</evidence>
<dbReference type="EMBL" id="JAHLPM010000008">
    <property type="protein sequence ID" value="MBU5438447.1"/>
    <property type="molecule type" value="Genomic_DNA"/>
</dbReference>
<accession>A0ABS6E6P0</accession>
<dbReference type="RefSeq" id="WP_216519566.1">
    <property type="nucleotide sequence ID" value="NZ_JAHLPM010000008.1"/>
</dbReference>
<proteinExistence type="predicted"/>
<dbReference type="Pfam" id="PF10050">
    <property type="entry name" value="DUF2284"/>
    <property type="match status" value="1"/>
</dbReference>
<sequence length="178" mass="20448">MDTLLDCIKTKNVELKGVIKPSDLVIDEKVIKYCKENKCGQYGKNFMCPPNNIGLNIFKKSLEDYSYCIILLYEQKISKSEDKEEFYRPADVLNHILLDIEKELKNQGYNKAMALFAGNCRNCKPCKINEGYKKCPYPEKSRPSSESLGVDVIKTLENMGISIEFRQDKVTWIGMILV</sequence>
<dbReference type="Proteomes" id="UP000749471">
    <property type="component" value="Unassembled WGS sequence"/>
</dbReference>
<name>A0ABS6E6P0_9FIRM</name>
<organism evidence="1 2">
    <name type="scientific">Tissierella simiarum</name>
    <dbReference type="NCBI Taxonomy" id="2841534"/>
    <lineage>
        <taxon>Bacteria</taxon>
        <taxon>Bacillati</taxon>
        <taxon>Bacillota</taxon>
        <taxon>Tissierellia</taxon>
        <taxon>Tissierellales</taxon>
        <taxon>Tissierellaceae</taxon>
        <taxon>Tissierella</taxon>
    </lineage>
</organism>
<comment type="caution">
    <text evidence="1">The sequence shown here is derived from an EMBL/GenBank/DDBJ whole genome shotgun (WGS) entry which is preliminary data.</text>
</comment>
<gene>
    <name evidence="1" type="ORF">KQI42_10530</name>
</gene>